<dbReference type="Proteomes" id="UP000183954">
    <property type="component" value="Unassembled WGS sequence"/>
</dbReference>
<evidence type="ECO:0008006" key="4">
    <source>
        <dbReference type="Google" id="ProtNLM"/>
    </source>
</evidence>
<dbReference type="EMBL" id="FQXJ01000003">
    <property type="protein sequence ID" value="SHH09984.1"/>
    <property type="molecule type" value="Genomic_DNA"/>
</dbReference>
<keyword evidence="1" id="KW-0812">Transmembrane</keyword>
<name>A0A1M5Q740_9FIRM</name>
<organism evidence="2 3">
    <name type="scientific">Desulfosporosinus lacus DSM 15449</name>
    <dbReference type="NCBI Taxonomy" id="1121420"/>
    <lineage>
        <taxon>Bacteria</taxon>
        <taxon>Bacillati</taxon>
        <taxon>Bacillota</taxon>
        <taxon>Clostridia</taxon>
        <taxon>Eubacteriales</taxon>
        <taxon>Desulfitobacteriaceae</taxon>
        <taxon>Desulfosporosinus</taxon>
    </lineage>
</organism>
<keyword evidence="3" id="KW-1185">Reference proteome</keyword>
<keyword evidence="1" id="KW-0472">Membrane</keyword>
<evidence type="ECO:0000256" key="1">
    <source>
        <dbReference type="SAM" id="Phobius"/>
    </source>
</evidence>
<protein>
    <recommendedName>
        <fullName evidence="4">Mercury transporter</fullName>
    </recommendedName>
</protein>
<evidence type="ECO:0000313" key="3">
    <source>
        <dbReference type="Proteomes" id="UP000183954"/>
    </source>
</evidence>
<dbReference type="STRING" id="1121420.SAMN02746098_00165"/>
<feature type="transmembrane region" description="Helical" evidence="1">
    <location>
        <begin position="6"/>
        <end position="27"/>
    </location>
</feature>
<keyword evidence="1" id="KW-1133">Transmembrane helix</keyword>
<evidence type="ECO:0000313" key="2">
    <source>
        <dbReference type="EMBL" id="SHH09984.1"/>
    </source>
</evidence>
<sequence length="68" mass="8032">MEVDEITKAIILLVRAGVFMRIAFCFLRMMGDEDESPMYKKRAIHAGVFYIIAESIWQLKDIVFYYYA</sequence>
<dbReference type="AlphaFoldDB" id="A0A1M5Q740"/>
<accession>A0A1M5Q740</accession>
<gene>
    <name evidence="2" type="ORF">SAMN02746098_00165</name>
</gene>
<proteinExistence type="predicted"/>
<reference evidence="3" key="1">
    <citation type="submission" date="2016-11" db="EMBL/GenBank/DDBJ databases">
        <authorList>
            <person name="Varghese N."/>
            <person name="Submissions S."/>
        </authorList>
    </citation>
    <scope>NUCLEOTIDE SEQUENCE [LARGE SCALE GENOMIC DNA]</scope>
    <source>
        <strain evidence="3">DSM 15449</strain>
    </source>
</reference>